<evidence type="ECO:0000256" key="1">
    <source>
        <dbReference type="SAM" id="MobiDB-lite"/>
    </source>
</evidence>
<keyword evidence="3" id="KW-1185">Reference proteome</keyword>
<feature type="region of interest" description="Disordered" evidence="1">
    <location>
        <begin position="94"/>
        <end position="124"/>
    </location>
</feature>
<dbReference type="GO" id="GO:0006044">
    <property type="term" value="P:N-acetylglucosamine metabolic process"/>
    <property type="evidence" value="ECO:0007669"/>
    <property type="project" value="TreeGrafter"/>
</dbReference>
<gene>
    <name evidence="2" type="ORF">OBBRIDRAFT_890822</name>
</gene>
<accession>A0A8E2DFG8</accession>
<dbReference type="Pfam" id="PF12239">
    <property type="entry name" value="DUF3605"/>
    <property type="match status" value="1"/>
</dbReference>
<dbReference type="PANTHER" id="PTHR35020">
    <property type="entry name" value="N-ACETYLGLUCOSAMINE-INDUCED PROTEIN 1"/>
    <property type="match status" value="1"/>
</dbReference>
<proteinExistence type="predicted"/>
<dbReference type="PANTHER" id="PTHR35020:SF2">
    <property type="entry name" value="N-ACETYLGLUCOSAMINE-INDUCED PROTEIN 1"/>
    <property type="match status" value="1"/>
</dbReference>
<dbReference type="AlphaFoldDB" id="A0A8E2DFG8"/>
<evidence type="ECO:0000313" key="2">
    <source>
        <dbReference type="EMBL" id="OCH85960.1"/>
    </source>
</evidence>
<sequence>MTAPAPTTAPDLCSVPPDTGPPTREELLAHYPAQYTWRQFRILVNARLQTRYEAWLRGIREEYGSVVNYLLNYRLRWGKPDTLSALHSALDDPARRAAAEKSPRPALSAEEKEQHRLPPIPEDAPFYFTADTPPEFISICMNNWPYSDAPHLDKTANHPAGRASLPRGPSAPARALRLHGGTSPPPSPSHLPEALPVLAHWGIAPDPLEWPQRGTLEEDALVRRAAGEVSEFVRRRWKEREWETAWFDNPQRTQSMPGLAHVHVFARRKTPDEEAQWDVEYSQHDSA</sequence>
<protein>
    <submittedName>
        <fullName evidence="2">Uncharacterized protein</fullName>
    </submittedName>
</protein>
<feature type="compositionally biased region" description="Basic and acidic residues" evidence="1">
    <location>
        <begin position="94"/>
        <end position="116"/>
    </location>
</feature>
<organism evidence="2 3">
    <name type="scientific">Obba rivulosa</name>
    <dbReference type="NCBI Taxonomy" id="1052685"/>
    <lineage>
        <taxon>Eukaryota</taxon>
        <taxon>Fungi</taxon>
        <taxon>Dikarya</taxon>
        <taxon>Basidiomycota</taxon>
        <taxon>Agaricomycotina</taxon>
        <taxon>Agaricomycetes</taxon>
        <taxon>Polyporales</taxon>
        <taxon>Gelatoporiaceae</taxon>
        <taxon>Obba</taxon>
    </lineage>
</organism>
<dbReference type="InterPro" id="IPR022036">
    <property type="entry name" value="DUF3605"/>
</dbReference>
<feature type="region of interest" description="Disordered" evidence="1">
    <location>
        <begin position="152"/>
        <end position="189"/>
    </location>
</feature>
<name>A0A8E2DFG8_9APHY</name>
<evidence type="ECO:0000313" key="3">
    <source>
        <dbReference type="Proteomes" id="UP000250043"/>
    </source>
</evidence>
<dbReference type="OrthoDB" id="498286at2759"/>
<dbReference type="GO" id="GO:0005737">
    <property type="term" value="C:cytoplasm"/>
    <property type="evidence" value="ECO:0007669"/>
    <property type="project" value="TreeGrafter"/>
</dbReference>
<reference evidence="2 3" key="1">
    <citation type="submission" date="2016-07" db="EMBL/GenBank/DDBJ databases">
        <title>Draft genome of the white-rot fungus Obba rivulosa 3A-2.</title>
        <authorList>
            <consortium name="DOE Joint Genome Institute"/>
            <person name="Miettinen O."/>
            <person name="Riley R."/>
            <person name="Acob R."/>
            <person name="Barry K."/>
            <person name="Cullen D."/>
            <person name="De Vries R."/>
            <person name="Hainaut M."/>
            <person name="Hatakka A."/>
            <person name="Henrissat B."/>
            <person name="Hilden K."/>
            <person name="Kuo R."/>
            <person name="Labutti K."/>
            <person name="Lipzen A."/>
            <person name="Makela M.R."/>
            <person name="Sandor L."/>
            <person name="Spatafora J.W."/>
            <person name="Grigoriev I.V."/>
            <person name="Hibbett D.S."/>
        </authorList>
    </citation>
    <scope>NUCLEOTIDE SEQUENCE [LARGE SCALE GENOMIC DNA]</scope>
    <source>
        <strain evidence="2 3">3A-2</strain>
    </source>
</reference>
<dbReference type="EMBL" id="KV722553">
    <property type="protein sequence ID" value="OCH85960.1"/>
    <property type="molecule type" value="Genomic_DNA"/>
</dbReference>
<dbReference type="Proteomes" id="UP000250043">
    <property type="component" value="Unassembled WGS sequence"/>
</dbReference>
<feature type="region of interest" description="Disordered" evidence="1">
    <location>
        <begin position="1"/>
        <end position="21"/>
    </location>
</feature>